<sequence>MLMTKIEPQKESIGVTTQFQQVDNTKHIVNDFYIINRLRASKIFIAEKRQHVQKKVIYSQKFGKIKKALNIALDFDCMNEFISIIDTFIARKKNSIEETSQENINMDIADPIVCKYRG</sequence>
<comment type="caution">
    <text evidence="1">The sequence shown here is derived from an EMBL/GenBank/DDBJ whole genome shotgun (WGS) entry which is preliminary data.</text>
</comment>
<evidence type="ECO:0000313" key="2">
    <source>
        <dbReference type="Proteomes" id="UP000789901"/>
    </source>
</evidence>
<reference evidence="1 2" key="1">
    <citation type="submission" date="2021-06" db="EMBL/GenBank/DDBJ databases">
        <authorList>
            <person name="Kallberg Y."/>
            <person name="Tangrot J."/>
            <person name="Rosling A."/>
        </authorList>
    </citation>
    <scope>NUCLEOTIDE SEQUENCE [LARGE SCALE GENOMIC DNA]</scope>
    <source>
        <strain evidence="1 2">120-4 pot B 10/14</strain>
    </source>
</reference>
<organism evidence="1 2">
    <name type="scientific">Gigaspora margarita</name>
    <dbReference type="NCBI Taxonomy" id="4874"/>
    <lineage>
        <taxon>Eukaryota</taxon>
        <taxon>Fungi</taxon>
        <taxon>Fungi incertae sedis</taxon>
        <taxon>Mucoromycota</taxon>
        <taxon>Glomeromycotina</taxon>
        <taxon>Glomeromycetes</taxon>
        <taxon>Diversisporales</taxon>
        <taxon>Gigasporaceae</taxon>
        <taxon>Gigaspora</taxon>
    </lineage>
</organism>
<keyword evidence="2" id="KW-1185">Reference proteome</keyword>
<name>A0ABN7V8J9_GIGMA</name>
<dbReference type="Proteomes" id="UP000789901">
    <property type="component" value="Unassembled WGS sequence"/>
</dbReference>
<evidence type="ECO:0000313" key="1">
    <source>
        <dbReference type="EMBL" id="CAG8743725.1"/>
    </source>
</evidence>
<gene>
    <name evidence="1" type="ORF">GMARGA_LOCUS15651</name>
</gene>
<proteinExistence type="predicted"/>
<accession>A0ABN7V8J9</accession>
<dbReference type="EMBL" id="CAJVQB010010902">
    <property type="protein sequence ID" value="CAG8743725.1"/>
    <property type="molecule type" value="Genomic_DNA"/>
</dbReference>
<protein>
    <submittedName>
        <fullName evidence="1">22887_t:CDS:1</fullName>
    </submittedName>
</protein>